<dbReference type="InterPro" id="IPR003613">
    <property type="entry name" value="Ubox_domain"/>
</dbReference>
<dbReference type="PROSITE" id="PS50297">
    <property type="entry name" value="ANK_REP_REGION"/>
    <property type="match status" value="3"/>
</dbReference>
<proteinExistence type="predicted"/>
<dbReference type="CDD" id="cd16655">
    <property type="entry name" value="RING-Ubox_WDSUB1-like"/>
    <property type="match status" value="1"/>
</dbReference>
<dbReference type="Gene3D" id="3.30.40.10">
    <property type="entry name" value="Zinc/RING finger domain, C3HC4 (zinc finger)"/>
    <property type="match status" value="1"/>
</dbReference>
<dbReference type="Gene3D" id="1.25.40.20">
    <property type="entry name" value="Ankyrin repeat-containing domain"/>
    <property type="match status" value="1"/>
</dbReference>
<dbReference type="PROSITE" id="PS50088">
    <property type="entry name" value="ANK_REPEAT"/>
    <property type="match status" value="3"/>
</dbReference>
<dbReference type="Pfam" id="PF04564">
    <property type="entry name" value="U-box"/>
    <property type="match status" value="1"/>
</dbReference>
<protein>
    <recommendedName>
        <fullName evidence="5">U-box domain-containing protein</fullName>
    </recommendedName>
</protein>
<dbReference type="InterPro" id="IPR036770">
    <property type="entry name" value="Ankyrin_rpt-contain_sf"/>
</dbReference>
<dbReference type="SUPFAM" id="SSF57850">
    <property type="entry name" value="RING/U-box"/>
    <property type="match status" value="1"/>
</dbReference>
<dbReference type="GO" id="GO:0016567">
    <property type="term" value="P:protein ubiquitination"/>
    <property type="evidence" value="ECO:0007669"/>
    <property type="project" value="InterPro"/>
</dbReference>
<evidence type="ECO:0000313" key="6">
    <source>
        <dbReference type="EMBL" id="CAD9084046.1"/>
    </source>
</evidence>
<feature type="region of interest" description="Disordered" evidence="4">
    <location>
        <begin position="29"/>
        <end position="77"/>
    </location>
</feature>
<feature type="compositionally biased region" description="Low complexity" evidence="4">
    <location>
        <begin position="44"/>
        <end position="62"/>
    </location>
</feature>
<dbReference type="PROSITE" id="PS51698">
    <property type="entry name" value="U_BOX"/>
    <property type="match status" value="1"/>
</dbReference>
<dbReference type="SMART" id="SM00248">
    <property type="entry name" value="ANK"/>
    <property type="match status" value="8"/>
</dbReference>
<keyword evidence="1" id="KW-0677">Repeat</keyword>
<evidence type="ECO:0000256" key="2">
    <source>
        <dbReference type="ARBA" id="ARBA00023043"/>
    </source>
</evidence>
<name>A0A7S1PH43_9EUKA</name>
<dbReference type="Pfam" id="PF12796">
    <property type="entry name" value="Ank_2"/>
    <property type="match status" value="2"/>
</dbReference>
<dbReference type="AlphaFoldDB" id="A0A7S1PH43"/>
<evidence type="ECO:0000256" key="4">
    <source>
        <dbReference type="SAM" id="MobiDB-lite"/>
    </source>
</evidence>
<gene>
    <name evidence="6" type="ORF">PCOS0759_LOCUS7300</name>
</gene>
<organism evidence="6">
    <name type="scientific">Percolomonas cosmopolitus</name>
    <dbReference type="NCBI Taxonomy" id="63605"/>
    <lineage>
        <taxon>Eukaryota</taxon>
        <taxon>Discoba</taxon>
        <taxon>Heterolobosea</taxon>
        <taxon>Tetramitia</taxon>
        <taxon>Eutetramitia</taxon>
        <taxon>Percolomonadidae</taxon>
        <taxon>Percolomonas</taxon>
    </lineage>
</organism>
<feature type="repeat" description="ANK" evidence="3">
    <location>
        <begin position="586"/>
        <end position="615"/>
    </location>
</feature>
<evidence type="ECO:0000256" key="1">
    <source>
        <dbReference type="ARBA" id="ARBA00022737"/>
    </source>
</evidence>
<reference evidence="6" key="1">
    <citation type="submission" date="2021-01" db="EMBL/GenBank/DDBJ databases">
        <authorList>
            <person name="Corre E."/>
            <person name="Pelletier E."/>
            <person name="Niang G."/>
            <person name="Scheremetjew M."/>
            <person name="Finn R."/>
            <person name="Kale V."/>
            <person name="Holt S."/>
            <person name="Cochrane G."/>
            <person name="Meng A."/>
            <person name="Brown T."/>
            <person name="Cohen L."/>
        </authorList>
    </citation>
    <scope>NUCLEOTIDE SEQUENCE</scope>
    <source>
        <strain evidence="6">WS</strain>
    </source>
</reference>
<evidence type="ECO:0000256" key="3">
    <source>
        <dbReference type="PROSITE-ProRule" id="PRU00023"/>
    </source>
</evidence>
<dbReference type="SUPFAM" id="SSF48403">
    <property type="entry name" value="Ankyrin repeat"/>
    <property type="match status" value="1"/>
</dbReference>
<dbReference type="EMBL" id="HBGD01008862">
    <property type="protein sequence ID" value="CAD9084046.1"/>
    <property type="molecule type" value="Transcribed_RNA"/>
</dbReference>
<dbReference type="Pfam" id="PF00023">
    <property type="entry name" value="Ank"/>
    <property type="match status" value="1"/>
</dbReference>
<dbReference type="InterPro" id="IPR002110">
    <property type="entry name" value="Ankyrin_rpt"/>
</dbReference>
<dbReference type="GO" id="GO:0004842">
    <property type="term" value="F:ubiquitin-protein transferase activity"/>
    <property type="evidence" value="ECO:0007669"/>
    <property type="project" value="InterPro"/>
</dbReference>
<dbReference type="PANTHER" id="PTHR24198">
    <property type="entry name" value="ANKYRIN REPEAT AND PROTEIN KINASE DOMAIN-CONTAINING PROTEIN"/>
    <property type="match status" value="1"/>
</dbReference>
<accession>A0A7S1PH43</accession>
<keyword evidence="2 3" id="KW-0040">ANK repeat</keyword>
<evidence type="ECO:0000259" key="5">
    <source>
        <dbReference type="PROSITE" id="PS51698"/>
    </source>
</evidence>
<dbReference type="PANTHER" id="PTHR24198:SF165">
    <property type="entry name" value="ANKYRIN REPEAT-CONTAINING PROTEIN-RELATED"/>
    <property type="match status" value="1"/>
</dbReference>
<feature type="repeat" description="ANK" evidence="3">
    <location>
        <begin position="550"/>
        <end position="582"/>
    </location>
</feature>
<dbReference type="SMART" id="SM00504">
    <property type="entry name" value="Ubox"/>
    <property type="match status" value="1"/>
</dbReference>
<sequence length="742" mass="83715">MTSDPQPAIPEYINELEFSIASVETFSSTQQDQFASQVMPQQHSSSMQNSNTPPSSMSSSGSARRKKRKFDTLQSSTTTGDANYMEVVYHAAEKPKKIRRTSLELAASADDWSTLPNLSSASVSRFDNVAVPSDFVDPISRHIMSDPVVSASGITYERESIETWLKTSDIDPVTATKLSHKFLNPNTSIKSQINDFLEKYAQFQKDVYVPNDKSDEMVRLLSQCKDVQDSSFRADVVAQTHFQPTPVSPAPLGEGGTTAQDSHSLERTESASFLQNEKIQSIDRLYASCKESFLKHNQFGLGRNLFHMCFQTPNASVVRHIVNLFSAHCNKKLWKQVMQSKDSRNFFPCHYTLINNGVEVFQYACNDDRFYSLLSQFDVSLVTEDEKAIMLDIFFYCCEYGYCKGIKLLHSLGVDINHVKQGWYPLELASFEGRLSVVKLLWSLGANRSKTAVSDAFCAAAESNHIPIIRWMLQKGVDVNCVSTKYNFALERAASKENLEMIKLLLEKKANVNLHYRMSSALSTSAHIGSIPAIQLLVARGALVDPPNSEDAIPLNVAAEHGHYEICEFLLEHGADPNRQNQVKCTGLHYAIENGDQRIIRLILNYGGSIAIQDNLGESCWDLAVHQKLDGFIRNHMTIVKQVRRHLRCKEILPAQQELESLRLEAQGLRAMNAKLKMMAVKYKQRWTQHSSTGPLRMISDDHQVSIKKLRKHARQIDSATHKMYRRYKRKKHFLAFSPPGG</sequence>
<dbReference type="InterPro" id="IPR013083">
    <property type="entry name" value="Znf_RING/FYVE/PHD"/>
</dbReference>
<feature type="repeat" description="ANK" evidence="3">
    <location>
        <begin position="421"/>
        <end position="447"/>
    </location>
</feature>
<feature type="domain" description="U-box" evidence="5">
    <location>
        <begin position="130"/>
        <end position="203"/>
    </location>
</feature>
<feature type="region of interest" description="Disordered" evidence="4">
    <location>
        <begin position="243"/>
        <end position="267"/>
    </location>
</feature>
<feature type="compositionally biased region" description="Polar residues" evidence="4">
    <location>
        <begin position="29"/>
        <end position="43"/>
    </location>
</feature>